<dbReference type="Proteomes" id="UP001296943">
    <property type="component" value="Unassembled WGS sequence"/>
</dbReference>
<evidence type="ECO:0000313" key="3">
    <source>
        <dbReference type="Proteomes" id="UP001296943"/>
    </source>
</evidence>
<keyword evidence="1" id="KW-0472">Membrane</keyword>
<reference evidence="2 3" key="1">
    <citation type="submission" date="2021-01" db="EMBL/GenBank/DDBJ databases">
        <title>Genomic Encyclopedia of Type Strains, Phase IV (KMG-IV): sequencing the most valuable type-strain genomes for metagenomic binning, comparative biology and taxonomic classification.</title>
        <authorList>
            <person name="Goeker M."/>
        </authorList>
    </citation>
    <scope>NUCLEOTIDE SEQUENCE [LARGE SCALE GENOMIC DNA]</scope>
    <source>
        <strain evidence="2 3">DSM 23711</strain>
    </source>
</reference>
<sequence length="38" mass="4187">MKKTERTTFGIKLTGLVINAFIIYSLVSALTSGFKVTH</sequence>
<keyword evidence="1" id="KW-1133">Transmembrane helix</keyword>
<evidence type="ECO:0000256" key="1">
    <source>
        <dbReference type="SAM" id="Phobius"/>
    </source>
</evidence>
<comment type="caution">
    <text evidence="2">The sequence shown here is derived from an EMBL/GenBank/DDBJ whole genome shotgun (WGS) entry which is preliminary data.</text>
</comment>
<feature type="transmembrane region" description="Helical" evidence="1">
    <location>
        <begin position="12"/>
        <end position="34"/>
    </location>
</feature>
<organism evidence="2 3">
    <name type="scientific">Aquibacillus albus</name>
    <dbReference type="NCBI Taxonomy" id="1168171"/>
    <lineage>
        <taxon>Bacteria</taxon>
        <taxon>Bacillati</taxon>
        <taxon>Bacillota</taxon>
        <taxon>Bacilli</taxon>
        <taxon>Bacillales</taxon>
        <taxon>Bacillaceae</taxon>
        <taxon>Aquibacillus</taxon>
    </lineage>
</organism>
<keyword evidence="3" id="KW-1185">Reference proteome</keyword>
<name>A0ABS2N0A4_9BACI</name>
<proteinExistence type="predicted"/>
<gene>
    <name evidence="2" type="ORF">JOC48_002087</name>
</gene>
<evidence type="ECO:0000313" key="2">
    <source>
        <dbReference type="EMBL" id="MBM7571588.1"/>
    </source>
</evidence>
<keyword evidence="1" id="KW-0812">Transmembrane</keyword>
<accession>A0ABS2N0A4</accession>
<protein>
    <submittedName>
        <fullName evidence="2">Uncharacterized protein</fullName>
    </submittedName>
</protein>
<dbReference type="EMBL" id="JAFBDR010000010">
    <property type="protein sequence ID" value="MBM7571588.1"/>
    <property type="molecule type" value="Genomic_DNA"/>
</dbReference>